<accession>A0A8J8NMU4</accession>
<dbReference type="InterPro" id="IPR050227">
    <property type="entry name" value="Rab"/>
</dbReference>
<proteinExistence type="predicted"/>
<keyword evidence="5" id="KW-1185">Reference proteome</keyword>
<organism evidence="4 5">
    <name type="scientific">Halteria grandinella</name>
    <dbReference type="NCBI Taxonomy" id="5974"/>
    <lineage>
        <taxon>Eukaryota</taxon>
        <taxon>Sar</taxon>
        <taxon>Alveolata</taxon>
        <taxon>Ciliophora</taxon>
        <taxon>Intramacronucleata</taxon>
        <taxon>Spirotrichea</taxon>
        <taxon>Stichotrichia</taxon>
        <taxon>Sporadotrichida</taxon>
        <taxon>Halteriidae</taxon>
        <taxon>Halteria</taxon>
    </lineage>
</organism>
<dbReference type="GO" id="GO:0003924">
    <property type="term" value="F:GTPase activity"/>
    <property type="evidence" value="ECO:0007669"/>
    <property type="project" value="InterPro"/>
</dbReference>
<dbReference type="PANTHER" id="PTHR47977">
    <property type="entry name" value="RAS-RELATED PROTEIN RAB"/>
    <property type="match status" value="1"/>
</dbReference>
<dbReference type="InterPro" id="IPR001806">
    <property type="entry name" value="Small_GTPase"/>
</dbReference>
<dbReference type="PROSITE" id="PS51420">
    <property type="entry name" value="RHO"/>
    <property type="match status" value="1"/>
</dbReference>
<reference evidence="4" key="1">
    <citation type="submission" date="2019-06" db="EMBL/GenBank/DDBJ databases">
        <authorList>
            <person name="Zheng W."/>
        </authorList>
    </citation>
    <scope>NUCLEOTIDE SEQUENCE</scope>
    <source>
        <strain evidence="4">QDHG01</strain>
    </source>
</reference>
<evidence type="ECO:0000313" key="5">
    <source>
        <dbReference type="Proteomes" id="UP000785679"/>
    </source>
</evidence>
<evidence type="ECO:0000256" key="3">
    <source>
        <dbReference type="SAM" id="MobiDB-lite"/>
    </source>
</evidence>
<keyword evidence="2" id="KW-0342">GTP-binding</keyword>
<dbReference type="Gene3D" id="3.40.50.300">
    <property type="entry name" value="P-loop containing nucleotide triphosphate hydrolases"/>
    <property type="match status" value="1"/>
</dbReference>
<dbReference type="GO" id="GO:0005525">
    <property type="term" value="F:GTP binding"/>
    <property type="evidence" value="ECO:0007669"/>
    <property type="project" value="UniProtKB-KW"/>
</dbReference>
<dbReference type="Pfam" id="PF00071">
    <property type="entry name" value="Ras"/>
    <property type="match status" value="1"/>
</dbReference>
<dbReference type="AlphaFoldDB" id="A0A8J8NMU4"/>
<feature type="region of interest" description="Disordered" evidence="3">
    <location>
        <begin position="199"/>
        <end position="219"/>
    </location>
</feature>
<keyword evidence="1" id="KW-0547">Nucleotide-binding</keyword>
<dbReference type="InterPro" id="IPR005225">
    <property type="entry name" value="Small_GTP-bd"/>
</dbReference>
<dbReference type="SUPFAM" id="SSF52540">
    <property type="entry name" value="P-loop containing nucleoside triphosphate hydrolases"/>
    <property type="match status" value="1"/>
</dbReference>
<evidence type="ECO:0000256" key="2">
    <source>
        <dbReference type="ARBA" id="ARBA00023134"/>
    </source>
</evidence>
<dbReference type="Proteomes" id="UP000785679">
    <property type="component" value="Unassembled WGS sequence"/>
</dbReference>
<comment type="caution">
    <text evidence="4">The sequence shown here is derived from an EMBL/GenBank/DDBJ whole genome shotgun (WGS) entry which is preliminary data.</text>
</comment>
<dbReference type="PROSITE" id="PS51419">
    <property type="entry name" value="RAB"/>
    <property type="match status" value="1"/>
</dbReference>
<dbReference type="InterPro" id="IPR027417">
    <property type="entry name" value="P-loop_NTPase"/>
</dbReference>
<dbReference type="PROSITE" id="PS51421">
    <property type="entry name" value="RAS"/>
    <property type="match status" value="1"/>
</dbReference>
<sequence length="219" mass="24579">MTLEGTTGSSKFKFKVVFLGDQSVGKTSIIHRFIYDSFDDNYQATIGIDFMSHKMFVEDKIIILNLWDTAGQERFKSLIPSYIKDSAVAIVVFDLTSRSSFASVEKWIEDARSLRDDEVLLVLAGNKCDVSPDQHQVNSREVQTFADSKGLMYFELSAKEGINITQMFNEVAKKLTGLETDPIKRSEIKNTGFSLEQAQTTAQNATKSEQKKKSNNCAC</sequence>
<gene>
    <name evidence="4" type="ORF">FGO68_gene16050</name>
</gene>
<dbReference type="EMBL" id="RRYP01010762">
    <property type="protein sequence ID" value="TNV78177.1"/>
    <property type="molecule type" value="Genomic_DNA"/>
</dbReference>
<dbReference type="CDD" id="cd01861">
    <property type="entry name" value="Rab6"/>
    <property type="match status" value="1"/>
</dbReference>
<evidence type="ECO:0000256" key="1">
    <source>
        <dbReference type="ARBA" id="ARBA00022741"/>
    </source>
</evidence>
<protein>
    <submittedName>
        <fullName evidence="4">Uncharacterized protein</fullName>
    </submittedName>
</protein>
<evidence type="ECO:0000313" key="4">
    <source>
        <dbReference type="EMBL" id="TNV78177.1"/>
    </source>
</evidence>
<dbReference type="SMART" id="SM00176">
    <property type="entry name" value="RAN"/>
    <property type="match status" value="1"/>
</dbReference>
<dbReference type="PRINTS" id="PR00449">
    <property type="entry name" value="RASTRNSFRMNG"/>
</dbReference>
<dbReference type="OrthoDB" id="9989112at2759"/>
<dbReference type="NCBIfam" id="TIGR00231">
    <property type="entry name" value="small_GTP"/>
    <property type="match status" value="1"/>
</dbReference>
<dbReference type="SMART" id="SM00173">
    <property type="entry name" value="RAS"/>
    <property type="match status" value="1"/>
</dbReference>
<dbReference type="FunFam" id="3.40.50.300:FF:000823">
    <property type="entry name" value="Small GTPase RAB, putative"/>
    <property type="match status" value="1"/>
</dbReference>
<dbReference type="SMART" id="SM00175">
    <property type="entry name" value="RAB"/>
    <property type="match status" value="1"/>
</dbReference>
<dbReference type="SMART" id="SM00174">
    <property type="entry name" value="RHO"/>
    <property type="match status" value="1"/>
</dbReference>
<name>A0A8J8NMU4_HALGN</name>